<reference evidence="2" key="1">
    <citation type="submission" date="2023-06" db="EMBL/GenBank/DDBJ databases">
        <title>Genome-scale phylogeny and comparative genomics of the fungal order Sordariales.</title>
        <authorList>
            <consortium name="Lawrence Berkeley National Laboratory"/>
            <person name="Hensen N."/>
            <person name="Bonometti L."/>
            <person name="Westerberg I."/>
            <person name="Brannstrom I.O."/>
            <person name="Guillou S."/>
            <person name="Cros-Aarteil S."/>
            <person name="Calhoun S."/>
            <person name="Haridas S."/>
            <person name="Kuo A."/>
            <person name="Mondo S."/>
            <person name="Pangilinan J."/>
            <person name="Riley R."/>
            <person name="LaButti K."/>
            <person name="Andreopoulos B."/>
            <person name="Lipzen A."/>
            <person name="Chen C."/>
            <person name="Yanf M."/>
            <person name="Daum C."/>
            <person name="Ng V."/>
            <person name="Clum A."/>
            <person name="Steindorff A."/>
            <person name="Ohm R."/>
            <person name="Martin F."/>
            <person name="Silar P."/>
            <person name="Natvig D."/>
            <person name="Lalanne C."/>
            <person name="Gautier V."/>
            <person name="Ament-velasquez S.L."/>
            <person name="Kruys A."/>
            <person name="Hutchinson M.I."/>
            <person name="Powell A.J."/>
            <person name="Barry K."/>
            <person name="Miller A.N."/>
            <person name="Grigoriev I.V."/>
            <person name="Debuchy R."/>
            <person name="Gladieux P."/>
            <person name="Thoren M.H."/>
            <person name="Johannesson H."/>
        </authorList>
    </citation>
    <scope>NUCLEOTIDE SEQUENCE</scope>
    <source>
        <strain evidence="2">SMH2392-1A</strain>
    </source>
</reference>
<accession>A0AA40ACU4</accession>
<sequence>MRLLPAALLATLLGSHGASASALADSTPSQAALAGPQTTPQATLARRDYEELLDKEHMQTHNACDLPTIVGALGPYYPELKRYRNEGDWWVSQHLQELRDLWLACRGVPEIARPLERSTICTSLLSQVTTVNEGPRETGRAIGAAAALAVGGLLAVL</sequence>
<proteinExistence type="predicted"/>
<feature type="signal peptide" evidence="1">
    <location>
        <begin position="1"/>
        <end position="20"/>
    </location>
</feature>
<dbReference type="RefSeq" id="XP_060294785.1">
    <property type="nucleotide sequence ID" value="XM_060440147.1"/>
</dbReference>
<dbReference type="EMBL" id="JAUIRO010000005">
    <property type="protein sequence ID" value="KAK0713462.1"/>
    <property type="molecule type" value="Genomic_DNA"/>
</dbReference>
<keyword evidence="3" id="KW-1185">Reference proteome</keyword>
<dbReference type="AlphaFoldDB" id="A0AA40ACU4"/>
<evidence type="ECO:0000313" key="2">
    <source>
        <dbReference type="EMBL" id="KAK0713462.1"/>
    </source>
</evidence>
<name>A0AA40ACU4_9PEZI</name>
<evidence type="ECO:0000313" key="3">
    <source>
        <dbReference type="Proteomes" id="UP001172101"/>
    </source>
</evidence>
<dbReference type="GeneID" id="85323417"/>
<dbReference type="Proteomes" id="UP001172101">
    <property type="component" value="Unassembled WGS sequence"/>
</dbReference>
<protein>
    <submittedName>
        <fullName evidence="2">Uncharacterized protein</fullName>
    </submittedName>
</protein>
<organism evidence="2 3">
    <name type="scientific">Lasiosphaeria miniovina</name>
    <dbReference type="NCBI Taxonomy" id="1954250"/>
    <lineage>
        <taxon>Eukaryota</taxon>
        <taxon>Fungi</taxon>
        <taxon>Dikarya</taxon>
        <taxon>Ascomycota</taxon>
        <taxon>Pezizomycotina</taxon>
        <taxon>Sordariomycetes</taxon>
        <taxon>Sordariomycetidae</taxon>
        <taxon>Sordariales</taxon>
        <taxon>Lasiosphaeriaceae</taxon>
        <taxon>Lasiosphaeria</taxon>
    </lineage>
</organism>
<feature type="chain" id="PRO_5041459898" evidence="1">
    <location>
        <begin position="21"/>
        <end position="157"/>
    </location>
</feature>
<keyword evidence="1" id="KW-0732">Signal</keyword>
<comment type="caution">
    <text evidence="2">The sequence shown here is derived from an EMBL/GenBank/DDBJ whole genome shotgun (WGS) entry which is preliminary data.</text>
</comment>
<gene>
    <name evidence="2" type="ORF">B0T26DRAFT_677795</name>
</gene>
<evidence type="ECO:0000256" key="1">
    <source>
        <dbReference type="SAM" id="SignalP"/>
    </source>
</evidence>